<gene>
    <name evidence="2" type="ORF">PS854_05138</name>
</gene>
<organism evidence="2 3">
    <name type="scientific">Pseudomonas fluorescens</name>
    <dbReference type="NCBI Taxonomy" id="294"/>
    <lineage>
        <taxon>Bacteria</taxon>
        <taxon>Pseudomonadati</taxon>
        <taxon>Pseudomonadota</taxon>
        <taxon>Gammaproteobacteria</taxon>
        <taxon>Pseudomonadales</taxon>
        <taxon>Pseudomonadaceae</taxon>
        <taxon>Pseudomonas</taxon>
    </lineage>
</organism>
<proteinExistence type="predicted"/>
<evidence type="ECO:0000313" key="2">
    <source>
        <dbReference type="EMBL" id="VVP47323.1"/>
    </source>
</evidence>
<feature type="transmembrane region" description="Helical" evidence="1">
    <location>
        <begin position="320"/>
        <end position="342"/>
    </location>
</feature>
<dbReference type="EMBL" id="CABVIF010000014">
    <property type="protein sequence ID" value="VVP47323.1"/>
    <property type="molecule type" value="Genomic_DNA"/>
</dbReference>
<dbReference type="Proteomes" id="UP000327111">
    <property type="component" value="Unassembled WGS sequence"/>
</dbReference>
<keyword evidence="1" id="KW-0472">Membrane</keyword>
<name>A0A5E7PJ45_PSEFL</name>
<keyword evidence="1" id="KW-1133">Transmembrane helix</keyword>
<accession>A0A5E7PJ45</accession>
<evidence type="ECO:0000256" key="1">
    <source>
        <dbReference type="SAM" id="Phobius"/>
    </source>
</evidence>
<dbReference type="AlphaFoldDB" id="A0A5E7PJ45"/>
<keyword evidence="1" id="KW-0812">Transmembrane</keyword>
<sequence>MAKSLAFWVEGSNPNNPNEEGESKPEVELHFNYWSLSGSSETVIDYLDVGVKFSGLKEFDAIKIFFPFHVTEQSYVANLGRAVCNTPTLISAIFNTRVKETRLDGERMDITFRHEKESKLRFHCQIEVGAHGEGVTLNRLNREGEGTTLSFPIKLFKKEKEHSLEGIPHYFRFRIKMSAEDKKIISQLSKPKDSKLLSRLESTEIVDFRINEIRNLPAQIRSKLEYDSYISSVHFFLIRETNSEHKLSHTEFKRCRVLEKDLWETYLREDGQVISLPEQMLIYHWREQSKRDQSGVLSEYLENFSAFAKFSKTIVTKMTIIWFALSVIALGAASGVIGNYIYSYFTSNDQAVACAAKASTSSEESKPKLTNAQ</sequence>
<protein>
    <submittedName>
        <fullName evidence="2">Uncharacterized protein</fullName>
    </submittedName>
</protein>
<reference evidence="2 3" key="1">
    <citation type="submission" date="2019-09" db="EMBL/GenBank/DDBJ databases">
        <authorList>
            <person name="Chandra G."/>
            <person name="Truman W A."/>
        </authorList>
    </citation>
    <scope>NUCLEOTIDE SEQUENCE [LARGE SCALE GENOMIC DNA]</scope>
    <source>
        <strain evidence="2">PS854</strain>
    </source>
</reference>
<evidence type="ECO:0000313" key="3">
    <source>
        <dbReference type="Proteomes" id="UP000327111"/>
    </source>
</evidence>